<name>A0A0F9FEH0_9ZZZZ</name>
<proteinExistence type="predicted"/>
<accession>A0A0F9FEH0</accession>
<comment type="caution">
    <text evidence="1">The sequence shown here is derived from an EMBL/GenBank/DDBJ whole genome shotgun (WGS) entry which is preliminary data.</text>
</comment>
<evidence type="ECO:0000313" key="1">
    <source>
        <dbReference type="EMBL" id="KKL84668.1"/>
    </source>
</evidence>
<protein>
    <submittedName>
        <fullName evidence="1">Uncharacterized protein</fullName>
    </submittedName>
</protein>
<reference evidence="1" key="1">
    <citation type="journal article" date="2015" name="Nature">
        <title>Complex archaea that bridge the gap between prokaryotes and eukaryotes.</title>
        <authorList>
            <person name="Spang A."/>
            <person name="Saw J.H."/>
            <person name="Jorgensen S.L."/>
            <person name="Zaremba-Niedzwiedzka K."/>
            <person name="Martijn J."/>
            <person name="Lind A.E."/>
            <person name="van Eijk R."/>
            <person name="Schleper C."/>
            <person name="Guy L."/>
            <person name="Ettema T.J."/>
        </authorList>
    </citation>
    <scope>NUCLEOTIDE SEQUENCE</scope>
</reference>
<gene>
    <name evidence="1" type="ORF">LCGC14_1962450</name>
</gene>
<dbReference type="AlphaFoldDB" id="A0A0F9FEH0"/>
<sequence>MTINRGILCEIFFNDSKTGTPASLAGRIDANNFEEFNTNESDFISFVRSSYPPILKEDIEDIVLYDNEDGVHFPVVRGNLEFIT</sequence>
<organism evidence="1">
    <name type="scientific">marine sediment metagenome</name>
    <dbReference type="NCBI Taxonomy" id="412755"/>
    <lineage>
        <taxon>unclassified sequences</taxon>
        <taxon>metagenomes</taxon>
        <taxon>ecological metagenomes</taxon>
    </lineage>
</organism>
<dbReference type="EMBL" id="LAZR01021638">
    <property type="protein sequence ID" value="KKL84668.1"/>
    <property type="molecule type" value="Genomic_DNA"/>
</dbReference>